<keyword evidence="3" id="KW-1185">Reference proteome</keyword>
<protein>
    <submittedName>
        <fullName evidence="2">Helix-turn-helix domain-containing protein</fullName>
    </submittedName>
</protein>
<dbReference type="EMBL" id="SZPQ01000014">
    <property type="protein sequence ID" value="TKI06231.1"/>
    <property type="molecule type" value="Genomic_DNA"/>
</dbReference>
<evidence type="ECO:0000313" key="2">
    <source>
        <dbReference type="EMBL" id="TKI06231.1"/>
    </source>
</evidence>
<evidence type="ECO:0000313" key="3">
    <source>
        <dbReference type="Proteomes" id="UP000305202"/>
    </source>
</evidence>
<dbReference type="Pfam" id="PF12728">
    <property type="entry name" value="HTH_17"/>
    <property type="match status" value="1"/>
</dbReference>
<dbReference type="InterPro" id="IPR041657">
    <property type="entry name" value="HTH_17"/>
</dbReference>
<proteinExistence type="predicted"/>
<name>A0ABY2SL56_9HYPH</name>
<feature type="domain" description="Helix-turn-helix" evidence="1">
    <location>
        <begin position="11"/>
        <end position="42"/>
    </location>
</feature>
<comment type="caution">
    <text evidence="2">The sequence shown here is derived from an EMBL/GenBank/DDBJ whole genome shotgun (WGS) entry which is preliminary data.</text>
</comment>
<gene>
    <name evidence="2" type="ORF">FCN80_10310</name>
</gene>
<organism evidence="2 3">
    <name type="scientific">Martelella alba</name>
    <dbReference type="NCBI Taxonomy" id="2590451"/>
    <lineage>
        <taxon>Bacteria</taxon>
        <taxon>Pseudomonadati</taxon>
        <taxon>Pseudomonadota</taxon>
        <taxon>Alphaproteobacteria</taxon>
        <taxon>Hyphomicrobiales</taxon>
        <taxon>Aurantimonadaceae</taxon>
        <taxon>Martelella</taxon>
    </lineage>
</organism>
<reference evidence="2 3" key="1">
    <citation type="submission" date="2019-04" db="EMBL/GenBank/DDBJ databases">
        <authorList>
            <person name="Li M."/>
            <person name="Gao C."/>
        </authorList>
    </citation>
    <scope>NUCLEOTIDE SEQUENCE [LARGE SCALE GENOMIC DNA]</scope>
    <source>
        <strain evidence="2 3">BGMRC 2031</strain>
    </source>
</reference>
<dbReference type="Proteomes" id="UP000305202">
    <property type="component" value="Unassembled WGS sequence"/>
</dbReference>
<accession>A0ABY2SL56</accession>
<sequence>MTDINIGDEVFTLIEAAKFLKKSPRTVRSLIASKRLPAGKSGPNGGGVLEILRSDCIDYVRRKTHNQAVNAEDGHTQRENEVWLSSNVTEIGTAISSRQVEKELGAALARQTRNRRRNSTIS</sequence>
<evidence type="ECO:0000259" key="1">
    <source>
        <dbReference type="Pfam" id="PF12728"/>
    </source>
</evidence>